<dbReference type="Pfam" id="PF05742">
    <property type="entry name" value="TANGO2"/>
    <property type="match status" value="1"/>
</dbReference>
<gene>
    <name evidence="1" type="ORF">KIV10_13175</name>
</gene>
<dbReference type="EMBL" id="JAHCTB010000006">
    <property type="protein sequence ID" value="MBT0609134.1"/>
    <property type="molecule type" value="Genomic_DNA"/>
</dbReference>
<dbReference type="InterPro" id="IPR008551">
    <property type="entry name" value="TANGO2"/>
</dbReference>
<proteinExistence type="predicted"/>
<dbReference type="RefSeq" id="WP_214114501.1">
    <property type="nucleotide sequence ID" value="NZ_JAHCTB010000006.1"/>
</dbReference>
<protein>
    <submittedName>
        <fullName evidence="1">NRDE family protein</fullName>
    </submittedName>
</protein>
<evidence type="ECO:0000313" key="2">
    <source>
        <dbReference type="Proteomes" id="UP001297092"/>
    </source>
</evidence>
<reference evidence="1 2" key="1">
    <citation type="submission" date="2021-05" db="EMBL/GenBank/DDBJ databases">
        <title>Aequorivita echinoideorum JCM 30378 genome.</title>
        <authorList>
            <person name="Zhang H."/>
            <person name="Li C."/>
        </authorList>
    </citation>
    <scope>NUCLEOTIDE SEQUENCE [LARGE SCALE GENOMIC DNA]</scope>
    <source>
        <strain evidence="1 2">JCM30378</strain>
    </source>
</reference>
<dbReference type="PANTHER" id="PTHR17985:SF8">
    <property type="entry name" value="TRANSPORT AND GOLGI ORGANIZATION PROTEIN 2 HOMOLOG"/>
    <property type="match status" value="1"/>
</dbReference>
<keyword evidence="2" id="KW-1185">Reference proteome</keyword>
<evidence type="ECO:0000313" key="1">
    <source>
        <dbReference type="EMBL" id="MBT0609134.1"/>
    </source>
</evidence>
<comment type="caution">
    <text evidence="1">The sequence shown here is derived from an EMBL/GenBank/DDBJ whole genome shotgun (WGS) entry which is preliminary data.</text>
</comment>
<sequence>MCTVTFVPKSNSDFILTSNRDEAPGRETIPPKIYIENGLQLLYPKDALAGGSWIGASERKRVACLMNGGFEAHVRKANYRKSRGLVLTDFLKVNSLISAVADYNFTEIEPFTCIFIDYNVEIKLYQLVWDGAIPHFTEKPLISHIWSSSPLYPKNLREKREAWFSEFLIHNNTPSENELLSFHNNAGDGDLHSNLRMDRGFVKSKSITQIIKSEDVISMQYFDLQSERKNEIVNLS</sequence>
<name>A0ABS5S9N6_9FLAO</name>
<accession>A0ABS5S9N6</accession>
<dbReference type="PANTHER" id="PTHR17985">
    <property type="entry name" value="SER/THR-RICH PROTEIN T10 IN DGCR REGION"/>
    <property type="match status" value="1"/>
</dbReference>
<organism evidence="1 2">
    <name type="scientific">Aequorivita echinoideorum</name>
    <dbReference type="NCBI Taxonomy" id="1549647"/>
    <lineage>
        <taxon>Bacteria</taxon>
        <taxon>Pseudomonadati</taxon>
        <taxon>Bacteroidota</taxon>
        <taxon>Flavobacteriia</taxon>
        <taxon>Flavobacteriales</taxon>
        <taxon>Flavobacteriaceae</taxon>
        <taxon>Aequorivita</taxon>
    </lineage>
</organism>
<dbReference type="Proteomes" id="UP001297092">
    <property type="component" value="Unassembled WGS sequence"/>
</dbReference>